<evidence type="ECO:0000313" key="1">
    <source>
        <dbReference type="EMBL" id="MBE9118414.1"/>
    </source>
</evidence>
<proteinExistence type="predicted"/>
<name>A0A8J7J625_9CYAN</name>
<sequence>MLTNALSVRYYQRITDALVEMWHRGNRYTELQLYLDGYLACLRHTSALEPYWIHRLEEEVYRFLRDASNFELTMPQTEVNRY</sequence>
<dbReference type="RefSeq" id="WP_194031499.1">
    <property type="nucleotide sequence ID" value="NZ_JADEWZ010000046.1"/>
</dbReference>
<dbReference type="EMBL" id="JADEWZ010000046">
    <property type="protein sequence ID" value="MBE9118414.1"/>
    <property type="molecule type" value="Genomic_DNA"/>
</dbReference>
<comment type="caution">
    <text evidence="1">The sequence shown here is derived from an EMBL/GenBank/DDBJ whole genome shotgun (WGS) entry which is preliminary data.</text>
</comment>
<dbReference type="Pfam" id="PF20547">
    <property type="entry name" value="DUF6761"/>
    <property type="match status" value="1"/>
</dbReference>
<dbReference type="Proteomes" id="UP000654482">
    <property type="component" value="Unassembled WGS sequence"/>
</dbReference>
<organism evidence="1 2">
    <name type="scientific">Lusitaniella coriacea LEGE 07157</name>
    <dbReference type="NCBI Taxonomy" id="945747"/>
    <lineage>
        <taxon>Bacteria</taxon>
        <taxon>Bacillati</taxon>
        <taxon>Cyanobacteriota</taxon>
        <taxon>Cyanophyceae</taxon>
        <taxon>Spirulinales</taxon>
        <taxon>Lusitaniellaceae</taxon>
        <taxon>Lusitaniella</taxon>
    </lineage>
</organism>
<reference evidence="1" key="1">
    <citation type="submission" date="2020-10" db="EMBL/GenBank/DDBJ databases">
        <authorList>
            <person name="Castelo-Branco R."/>
            <person name="Eusebio N."/>
            <person name="Adriana R."/>
            <person name="Vieira A."/>
            <person name="Brugerolle De Fraissinette N."/>
            <person name="Rezende De Castro R."/>
            <person name="Schneider M.P."/>
            <person name="Vasconcelos V."/>
            <person name="Leao P.N."/>
        </authorList>
    </citation>
    <scope>NUCLEOTIDE SEQUENCE</scope>
    <source>
        <strain evidence="1">LEGE 07157</strain>
    </source>
</reference>
<accession>A0A8J7J625</accession>
<dbReference type="AlphaFoldDB" id="A0A8J7J625"/>
<gene>
    <name evidence="1" type="ORF">IQ249_21210</name>
</gene>
<dbReference type="InterPro" id="IPR046649">
    <property type="entry name" value="DUF6761"/>
</dbReference>
<evidence type="ECO:0000313" key="2">
    <source>
        <dbReference type="Proteomes" id="UP000654482"/>
    </source>
</evidence>
<protein>
    <submittedName>
        <fullName evidence="1">Uncharacterized protein</fullName>
    </submittedName>
</protein>
<keyword evidence="2" id="KW-1185">Reference proteome</keyword>